<name>A0AA37W829_9GAMM</name>
<reference evidence="4" key="2">
    <citation type="submission" date="2023-01" db="EMBL/GenBank/DDBJ databases">
        <title>Draft genome sequence of Litoribrevibacter albus strain NBRC 110071.</title>
        <authorList>
            <person name="Sun Q."/>
            <person name="Mori K."/>
        </authorList>
    </citation>
    <scope>NUCLEOTIDE SEQUENCE</scope>
    <source>
        <strain evidence="4">NBRC 110071</strain>
    </source>
</reference>
<evidence type="ECO:0000256" key="1">
    <source>
        <dbReference type="ARBA" id="ARBA00023015"/>
    </source>
</evidence>
<dbReference type="PANTHER" id="PTHR43130:SF3">
    <property type="entry name" value="HTH-TYPE TRANSCRIPTIONAL REGULATOR RV1931C"/>
    <property type="match status" value="1"/>
</dbReference>
<gene>
    <name evidence="4" type="ORF">GCM10007876_15400</name>
</gene>
<evidence type="ECO:0000256" key="2">
    <source>
        <dbReference type="ARBA" id="ARBA00023163"/>
    </source>
</evidence>
<dbReference type="InterPro" id="IPR052158">
    <property type="entry name" value="INH-QAR"/>
</dbReference>
<dbReference type="Pfam" id="PF12833">
    <property type="entry name" value="HTH_18"/>
    <property type="match status" value="1"/>
</dbReference>
<evidence type="ECO:0000313" key="5">
    <source>
        <dbReference type="Proteomes" id="UP001161389"/>
    </source>
</evidence>
<evidence type="ECO:0000313" key="4">
    <source>
        <dbReference type="EMBL" id="GLQ31061.1"/>
    </source>
</evidence>
<dbReference type="GO" id="GO:0043565">
    <property type="term" value="F:sequence-specific DNA binding"/>
    <property type="evidence" value="ECO:0007669"/>
    <property type="project" value="InterPro"/>
</dbReference>
<organism evidence="4 5">
    <name type="scientific">Litoribrevibacter albus</name>
    <dbReference type="NCBI Taxonomy" id="1473156"/>
    <lineage>
        <taxon>Bacteria</taxon>
        <taxon>Pseudomonadati</taxon>
        <taxon>Pseudomonadota</taxon>
        <taxon>Gammaproteobacteria</taxon>
        <taxon>Oceanospirillales</taxon>
        <taxon>Oceanospirillaceae</taxon>
        <taxon>Litoribrevibacter</taxon>
    </lineage>
</organism>
<dbReference type="InterPro" id="IPR018060">
    <property type="entry name" value="HTH_AraC"/>
</dbReference>
<keyword evidence="1" id="KW-0805">Transcription regulation</keyword>
<dbReference type="PROSITE" id="PS01124">
    <property type="entry name" value="HTH_ARAC_FAMILY_2"/>
    <property type="match status" value="1"/>
</dbReference>
<dbReference type="Gene3D" id="1.10.10.60">
    <property type="entry name" value="Homeodomain-like"/>
    <property type="match status" value="2"/>
</dbReference>
<reference evidence="4" key="1">
    <citation type="journal article" date="2014" name="Int. J. Syst. Evol. Microbiol.">
        <title>Complete genome sequence of Corynebacterium casei LMG S-19264T (=DSM 44701T), isolated from a smear-ripened cheese.</title>
        <authorList>
            <consortium name="US DOE Joint Genome Institute (JGI-PGF)"/>
            <person name="Walter F."/>
            <person name="Albersmeier A."/>
            <person name="Kalinowski J."/>
            <person name="Ruckert C."/>
        </authorList>
    </citation>
    <scope>NUCLEOTIDE SEQUENCE</scope>
    <source>
        <strain evidence="4">NBRC 110071</strain>
    </source>
</reference>
<feature type="domain" description="HTH araC/xylS-type" evidence="3">
    <location>
        <begin position="215"/>
        <end position="317"/>
    </location>
</feature>
<dbReference type="SUPFAM" id="SSF52317">
    <property type="entry name" value="Class I glutamine amidotransferase-like"/>
    <property type="match status" value="1"/>
</dbReference>
<dbReference type="AlphaFoldDB" id="A0AA37W829"/>
<comment type="caution">
    <text evidence="4">The sequence shown here is derived from an EMBL/GenBank/DDBJ whole genome shotgun (WGS) entry which is preliminary data.</text>
</comment>
<protein>
    <submittedName>
        <fullName evidence="4">Transcriptional regulator</fullName>
    </submittedName>
</protein>
<dbReference type="InterPro" id="IPR029062">
    <property type="entry name" value="Class_I_gatase-like"/>
</dbReference>
<dbReference type="SMART" id="SM00342">
    <property type="entry name" value="HTH_ARAC"/>
    <property type="match status" value="1"/>
</dbReference>
<evidence type="ECO:0000259" key="3">
    <source>
        <dbReference type="PROSITE" id="PS01124"/>
    </source>
</evidence>
<dbReference type="PANTHER" id="PTHR43130">
    <property type="entry name" value="ARAC-FAMILY TRANSCRIPTIONAL REGULATOR"/>
    <property type="match status" value="1"/>
</dbReference>
<keyword evidence="2" id="KW-0804">Transcription</keyword>
<dbReference type="RefSeq" id="WP_284380541.1">
    <property type="nucleotide sequence ID" value="NZ_BSNM01000011.1"/>
</dbReference>
<dbReference type="EMBL" id="BSNM01000011">
    <property type="protein sequence ID" value="GLQ31061.1"/>
    <property type="molecule type" value="Genomic_DNA"/>
</dbReference>
<sequence>MTTHKSDIKPNQTKSIQLSIINYPGALQSATFGLQELFELANTLAEEQKTSVRFSPKIIDLKDEMPSGNQTPDVLILPPSINNTYYQTPDQALLDYLNQAHYKGAVLCSACAGAFILGAAGRLDNRRVTTHWKLADHLKASFPQITLQAESILINEGDLITAGGLMSWIDLGLELVARYMSPQVMRALGKYLIVDTGKREQRYYESFMPKMDHGQESILKIQHHIHQQYGTAIKIEDLASLCFMTKRTFLRKFTEATTLKPLQYLQRVRIQNACNLLESTQRTTEQIAFDVGYEDVNSFRKVFAKIMGLTPSEFKNRFAN</sequence>
<keyword evidence="5" id="KW-1185">Reference proteome</keyword>
<dbReference type="GO" id="GO:0003700">
    <property type="term" value="F:DNA-binding transcription factor activity"/>
    <property type="evidence" value="ECO:0007669"/>
    <property type="project" value="InterPro"/>
</dbReference>
<dbReference type="CDD" id="cd03138">
    <property type="entry name" value="GATase1_AraC_2"/>
    <property type="match status" value="1"/>
</dbReference>
<dbReference type="InterPro" id="IPR002818">
    <property type="entry name" value="DJ-1/PfpI"/>
</dbReference>
<dbReference type="SUPFAM" id="SSF46689">
    <property type="entry name" value="Homeodomain-like"/>
    <property type="match status" value="2"/>
</dbReference>
<dbReference type="InterPro" id="IPR009057">
    <property type="entry name" value="Homeodomain-like_sf"/>
</dbReference>
<dbReference type="Pfam" id="PF01965">
    <property type="entry name" value="DJ-1_PfpI"/>
    <property type="match status" value="1"/>
</dbReference>
<dbReference type="Gene3D" id="3.40.50.880">
    <property type="match status" value="1"/>
</dbReference>
<accession>A0AA37W829</accession>
<proteinExistence type="predicted"/>
<dbReference type="Proteomes" id="UP001161389">
    <property type="component" value="Unassembled WGS sequence"/>
</dbReference>